<gene>
    <name evidence="10" type="ORF">Cvel_28867</name>
</gene>
<feature type="compositionally biased region" description="Low complexity" evidence="9">
    <location>
        <begin position="277"/>
        <end position="300"/>
    </location>
</feature>
<evidence type="ECO:0000256" key="4">
    <source>
        <dbReference type="ARBA" id="ARBA00022833"/>
    </source>
</evidence>
<dbReference type="Pfam" id="PF00484">
    <property type="entry name" value="Pro_CA"/>
    <property type="match status" value="1"/>
</dbReference>
<evidence type="ECO:0000256" key="3">
    <source>
        <dbReference type="ARBA" id="ARBA00022723"/>
    </source>
</evidence>
<evidence type="ECO:0000256" key="9">
    <source>
        <dbReference type="SAM" id="MobiDB-lite"/>
    </source>
</evidence>
<feature type="compositionally biased region" description="Polar residues" evidence="9">
    <location>
        <begin position="1"/>
        <end position="10"/>
    </location>
</feature>
<dbReference type="AlphaFoldDB" id="A0A0G4HLT7"/>
<organism evidence="10">
    <name type="scientific">Chromera velia CCMP2878</name>
    <dbReference type="NCBI Taxonomy" id="1169474"/>
    <lineage>
        <taxon>Eukaryota</taxon>
        <taxon>Sar</taxon>
        <taxon>Alveolata</taxon>
        <taxon>Colpodellida</taxon>
        <taxon>Chromeraceae</taxon>
        <taxon>Chromera</taxon>
    </lineage>
</organism>
<evidence type="ECO:0000313" key="10">
    <source>
        <dbReference type="EMBL" id="CEM45070.1"/>
    </source>
</evidence>
<dbReference type="PhylomeDB" id="A0A0G4HLT7"/>
<dbReference type="PANTHER" id="PTHR11002:SF76">
    <property type="entry name" value="CARBONIC ANHYDRASE"/>
    <property type="match status" value="1"/>
</dbReference>
<proteinExistence type="inferred from homology"/>
<dbReference type="CDD" id="cd03378">
    <property type="entry name" value="beta_CA_cladeC"/>
    <property type="match status" value="1"/>
</dbReference>
<keyword evidence="5 8" id="KW-0456">Lyase</keyword>
<evidence type="ECO:0000256" key="1">
    <source>
        <dbReference type="ARBA" id="ARBA00006217"/>
    </source>
</evidence>
<feature type="region of interest" description="Disordered" evidence="9">
    <location>
        <begin position="1"/>
        <end position="30"/>
    </location>
</feature>
<feature type="binding site" evidence="7">
    <location>
        <position position="110"/>
    </location>
    <ligand>
        <name>Zn(2+)</name>
        <dbReference type="ChEBI" id="CHEBI:29105"/>
    </ligand>
</feature>
<accession>A0A0G4HLT7</accession>
<dbReference type="GO" id="GO:0004089">
    <property type="term" value="F:carbonate dehydratase activity"/>
    <property type="evidence" value="ECO:0007669"/>
    <property type="project" value="UniProtKB-UniRule"/>
</dbReference>
<dbReference type="InterPro" id="IPR036874">
    <property type="entry name" value="Carbonic_anhydrase_sf"/>
</dbReference>
<evidence type="ECO:0000256" key="7">
    <source>
        <dbReference type="PIRSR" id="PIRSR601765-1"/>
    </source>
</evidence>
<evidence type="ECO:0000256" key="2">
    <source>
        <dbReference type="ARBA" id="ARBA00012925"/>
    </source>
</evidence>
<comment type="function">
    <text evidence="8">Reversible hydration of carbon dioxide.</text>
</comment>
<comment type="cofactor">
    <cofactor evidence="7">
        <name>Zn(2+)</name>
        <dbReference type="ChEBI" id="CHEBI:29105"/>
    </cofactor>
    <text evidence="7">Binds 1 zinc ion per subunit.</text>
</comment>
<feature type="binding site" evidence="7">
    <location>
        <position position="108"/>
    </location>
    <ligand>
        <name>Zn(2+)</name>
        <dbReference type="ChEBI" id="CHEBI:29105"/>
    </ligand>
</feature>
<evidence type="ECO:0000256" key="6">
    <source>
        <dbReference type="ARBA" id="ARBA00048348"/>
    </source>
</evidence>
<dbReference type="Gene3D" id="3.40.1050.10">
    <property type="entry name" value="Carbonic anhydrase"/>
    <property type="match status" value="1"/>
</dbReference>
<keyword evidence="3 7" id="KW-0479">Metal-binding</keyword>
<reference evidence="10" key="1">
    <citation type="submission" date="2014-11" db="EMBL/GenBank/DDBJ databases">
        <authorList>
            <person name="Otto D Thomas"/>
            <person name="Naeem Raeece"/>
        </authorList>
    </citation>
    <scope>NUCLEOTIDE SEQUENCE</scope>
</reference>
<feature type="binding site" evidence="7">
    <location>
        <position position="161"/>
    </location>
    <ligand>
        <name>Zn(2+)</name>
        <dbReference type="ChEBI" id="CHEBI:29105"/>
    </ligand>
</feature>
<dbReference type="EC" id="4.2.1.1" evidence="2 8"/>
<dbReference type="GO" id="GO:0008270">
    <property type="term" value="F:zinc ion binding"/>
    <property type="evidence" value="ECO:0007669"/>
    <property type="project" value="UniProtKB-UniRule"/>
</dbReference>
<dbReference type="VEuPathDB" id="CryptoDB:Cvel_28867"/>
<protein>
    <recommendedName>
        <fullName evidence="2 8">Carbonic anhydrase</fullName>
        <ecNumber evidence="2 8">4.2.1.1</ecNumber>
    </recommendedName>
    <alternativeName>
        <fullName evidence="8">Carbonate dehydratase</fullName>
    </alternativeName>
</protein>
<feature type="binding site" evidence="7">
    <location>
        <position position="164"/>
    </location>
    <ligand>
        <name>Zn(2+)</name>
        <dbReference type="ChEBI" id="CHEBI:29105"/>
    </ligand>
</feature>
<dbReference type="SMART" id="SM00947">
    <property type="entry name" value="Pro_CA"/>
    <property type="match status" value="1"/>
</dbReference>
<evidence type="ECO:0000256" key="5">
    <source>
        <dbReference type="ARBA" id="ARBA00023239"/>
    </source>
</evidence>
<keyword evidence="4 7" id="KW-0862">Zinc</keyword>
<name>A0A0G4HLT7_9ALVE</name>
<dbReference type="SUPFAM" id="SSF53056">
    <property type="entry name" value="beta-carbonic anhydrase, cab"/>
    <property type="match status" value="1"/>
</dbReference>
<comment type="similarity">
    <text evidence="1 8">Belongs to the beta-class carbonic anhydrase family.</text>
</comment>
<comment type="catalytic activity">
    <reaction evidence="6 8">
        <text>hydrogencarbonate + H(+) = CO2 + H2O</text>
        <dbReference type="Rhea" id="RHEA:10748"/>
        <dbReference type="ChEBI" id="CHEBI:15377"/>
        <dbReference type="ChEBI" id="CHEBI:15378"/>
        <dbReference type="ChEBI" id="CHEBI:16526"/>
        <dbReference type="ChEBI" id="CHEBI:17544"/>
        <dbReference type="EC" id="4.2.1.1"/>
    </reaction>
</comment>
<sequence>MQSQVSTPSRTVEIIELSEDNPSNEAGRLADPDTARLKRQNSCALPSQPLSRDPKVFYRPEDPITAIETLRAGNERFVSGDVSAPLRNIEYAKSFAEGQNPFAAFLACADSRVPVEVVFDQGFGDIFVVRLAGNISSPEVVGSLEFGTSVLGAKVLYVLGHTGCGAVTAAANSESEDVPGLVSSLFYPIKPSLREARGDVPCAIEANVKQQVRQLSEVSPIIRTLIRKKKLIVVGGVYNLESGHVKEVIWVDEVLPGPQAEARGTPEGPGRRTLAPSSAATATVSVSVGSPQSTSSTAQE</sequence>
<feature type="region of interest" description="Disordered" evidence="9">
    <location>
        <begin position="259"/>
        <end position="300"/>
    </location>
</feature>
<evidence type="ECO:0000256" key="8">
    <source>
        <dbReference type="RuleBase" id="RU003956"/>
    </source>
</evidence>
<dbReference type="EMBL" id="CDMZ01003092">
    <property type="protein sequence ID" value="CEM45070.1"/>
    <property type="molecule type" value="Genomic_DNA"/>
</dbReference>
<dbReference type="InterPro" id="IPR001765">
    <property type="entry name" value="Carbonic_anhydrase"/>
</dbReference>
<dbReference type="PANTHER" id="PTHR11002">
    <property type="entry name" value="CARBONIC ANHYDRASE"/>
    <property type="match status" value="1"/>
</dbReference>